<dbReference type="Proteomes" id="UP001331515">
    <property type="component" value="Unassembled WGS sequence"/>
</dbReference>
<organism evidence="1 2">
    <name type="scientific">Champsocephalus gunnari</name>
    <name type="common">Mackerel icefish</name>
    <dbReference type="NCBI Taxonomy" id="52237"/>
    <lineage>
        <taxon>Eukaryota</taxon>
        <taxon>Metazoa</taxon>
        <taxon>Chordata</taxon>
        <taxon>Craniata</taxon>
        <taxon>Vertebrata</taxon>
        <taxon>Euteleostomi</taxon>
        <taxon>Actinopterygii</taxon>
        <taxon>Neopterygii</taxon>
        <taxon>Teleostei</taxon>
        <taxon>Neoteleostei</taxon>
        <taxon>Acanthomorphata</taxon>
        <taxon>Eupercaria</taxon>
        <taxon>Perciformes</taxon>
        <taxon>Notothenioidei</taxon>
        <taxon>Channichthyidae</taxon>
        <taxon>Champsocephalus</taxon>
    </lineage>
</organism>
<gene>
    <name evidence="1" type="ORF">CgunFtcFv8_022243</name>
</gene>
<keyword evidence="2" id="KW-1185">Reference proteome</keyword>
<sequence>MYGLTLGDQGASMLGVIEVKDMQMEGGLWSSCDSWTILCWHWHGATSGAHWTLCPSSAALLSLQRSLSVPKALLRTMASFSLHFHYNSLFTKRHNAPHWLERHSNTTHSRYRQPALSASDRWTNAGLTPPITTRLCSP</sequence>
<evidence type="ECO:0000313" key="2">
    <source>
        <dbReference type="Proteomes" id="UP001331515"/>
    </source>
</evidence>
<evidence type="ECO:0000313" key="1">
    <source>
        <dbReference type="EMBL" id="KAK5926693.1"/>
    </source>
</evidence>
<accession>A0AAN8HSZ2</accession>
<dbReference type="EMBL" id="JAURVH010001519">
    <property type="protein sequence ID" value="KAK5926693.1"/>
    <property type="molecule type" value="Genomic_DNA"/>
</dbReference>
<reference evidence="1 2" key="1">
    <citation type="journal article" date="2023" name="Mol. Biol. Evol.">
        <title>Genomics of Secondarily Temperate Adaptation in the Only Non-Antarctic Icefish.</title>
        <authorList>
            <person name="Rivera-Colon A.G."/>
            <person name="Rayamajhi N."/>
            <person name="Minhas B.F."/>
            <person name="Madrigal G."/>
            <person name="Bilyk K.T."/>
            <person name="Yoon V."/>
            <person name="Hune M."/>
            <person name="Gregory S."/>
            <person name="Cheng C.H.C."/>
            <person name="Catchen J.M."/>
        </authorList>
    </citation>
    <scope>NUCLEOTIDE SEQUENCE [LARGE SCALE GENOMIC DNA]</scope>
    <source>
        <tissue evidence="1">White muscle</tissue>
    </source>
</reference>
<protein>
    <submittedName>
        <fullName evidence="1">Uncharacterized protein</fullName>
    </submittedName>
</protein>
<comment type="caution">
    <text evidence="1">The sequence shown here is derived from an EMBL/GenBank/DDBJ whole genome shotgun (WGS) entry which is preliminary data.</text>
</comment>
<proteinExistence type="predicted"/>
<dbReference type="AlphaFoldDB" id="A0AAN8HSZ2"/>
<name>A0AAN8HSZ2_CHAGU</name>